<evidence type="ECO:0000313" key="1">
    <source>
        <dbReference type="EMBL" id="KAG5583521.1"/>
    </source>
</evidence>
<gene>
    <name evidence="1" type="ORF">H5410_054148</name>
</gene>
<sequence length="77" mass="9485">MMLSNDDGDRRREICRELESLRHHSRDINAMIQDARLRGKTRVVDLLITRRNAYLRREIELENELETNYNTFYRRYL</sequence>
<keyword evidence="2" id="KW-1185">Reference proteome</keyword>
<comment type="caution">
    <text evidence="1">The sequence shown here is derived from an EMBL/GenBank/DDBJ whole genome shotgun (WGS) entry which is preliminary data.</text>
</comment>
<name>A0A9J5X5E6_SOLCO</name>
<dbReference type="EMBL" id="JACXVP010000010">
    <property type="protein sequence ID" value="KAG5583521.1"/>
    <property type="molecule type" value="Genomic_DNA"/>
</dbReference>
<organism evidence="1 2">
    <name type="scientific">Solanum commersonii</name>
    <name type="common">Commerson's wild potato</name>
    <name type="synonym">Commerson's nightshade</name>
    <dbReference type="NCBI Taxonomy" id="4109"/>
    <lineage>
        <taxon>Eukaryota</taxon>
        <taxon>Viridiplantae</taxon>
        <taxon>Streptophyta</taxon>
        <taxon>Embryophyta</taxon>
        <taxon>Tracheophyta</taxon>
        <taxon>Spermatophyta</taxon>
        <taxon>Magnoliopsida</taxon>
        <taxon>eudicotyledons</taxon>
        <taxon>Gunneridae</taxon>
        <taxon>Pentapetalae</taxon>
        <taxon>asterids</taxon>
        <taxon>lamiids</taxon>
        <taxon>Solanales</taxon>
        <taxon>Solanaceae</taxon>
        <taxon>Solanoideae</taxon>
        <taxon>Solaneae</taxon>
        <taxon>Solanum</taxon>
    </lineage>
</organism>
<protein>
    <submittedName>
        <fullName evidence="1">Uncharacterized protein</fullName>
    </submittedName>
</protein>
<dbReference type="AlphaFoldDB" id="A0A9J5X5E6"/>
<reference evidence="1 2" key="1">
    <citation type="submission" date="2020-09" db="EMBL/GenBank/DDBJ databases">
        <title>De no assembly of potato wild relative species, Solanum commersonii.</title>
        <authorList>
            <person name="Cho K."/>
        </authorList>
    </citation>
    <scope>NUCLEOTIDE SEQUENCE [LARGE SCALE GENOMIC DNA]</scope>
    <source>
        <strain evidence="1">LZ3.2</strain>
        <tissue evidence="1">Leaf</tissue>
    </source>
</reference>
<accession>A0A9J5X5E6</accession>
<proteinExistence type="predicted"/>
<evidence type="ECO:0000313" key="2">
    <source>
        <dbReference type="Proteomes" id="UP000824120"/>
    </source>
</evidence>
<dbReference type="Proteomes" id="UP000824120">
    <property type="component" value="Chromosome 10"/>
</dbReference>